<comment type="pathway">
    <text evidence="2">Capsule biogenesis; capsule polysaccharide biosynthesis.</text>
</comment>
<comment type="function">
    <text evidence="11">Required for CpsD phosphorylation. Involved in the regulation of capsular polysaccharide biosynthesis. May be part of a complex that directs the coordinated polymerization and export to the cell surface of the capsular polysaccharide.</text>
</comment>
<feature type="transmembrane region" description="Helical" evidence="12">
    <location>
        <begin position="15"/>
        <end position="35"/>
    </location>
</feature>
<evidence type="ECO:0000256" key="10">
    <source>
        <dbReference type="ARBA" id="ARBA00023169"/>
    </source>
</evidence>
<dbReference type="Pfam" id="PF02706">
    <property type="entry name" value="Wzz"/>
    <property type="match status" value="1"/>
</dbReference>
<evidence type="ECO:0000256" key="9">
    <source>
        <dbReference type="ARBA" id="ARBA00023136"/>
    </source>
</evidence>
<feature type="transmembrane region" description="Helical" evidence="12">
    <location>
        <begin position="214"/>
        <end position="233"/>
    </location>
</feature>
<sequence>MENVIDLQKLWKLVIQHWIFIIILAVIGAGSSFVVSKYVVTKKYAATVSLLVNSANDNNNPNVQFANQQADVQLISTYKNIVTQPIILNDVARNLSTNQKIQVTPAKKAITRINRLGEEVVVQKAVLATYKYQPAKYNIKASTLAKMINITNDANSQVFNIMVKSTNAQQAADIANEIAKVFKVKIVKLMNVKNVNVVSAANANKIPVSPNVKLITLAGLLLGIIVALGIVVIRDLTDRTIKSLDFLKDELEINDLGTMYLVGNVKTYQDYVNQKSVQKNNDDKNMHRRRV</sequence>
<accession>A0ABM8ZCU2</accession>
<evidence type="ECO:0000313" key="14">
    <source>
        <dbReference type="EMBL" id="CAH0419124.1"/>
    </source>
</evidence>
<evidence type="ECO:0000313" key="15">
    <source>
        <dbReference type="Proteomes" id="UP000789719"/>
    </source>
</evidence>
<dbReference type="InterPro" id="IPR003856">
    <property type="entry name" value="LPS_length_determ_N"/>
</dbReference>
<gene>
    <name evidence="14" type="primary">cap8A</name>
    <name evidence="14" type="ORF">WGH24286_01571</name>
</gene>
<name>A0ABM8ZCU2_9LACO</name>
<keyword evidence="15" id="KW-1185">Reference proteome</keyword>
<dbReference type="PANTHER" id="PTHR32309">
    <property type="entry name" value="TYROSINE-PROTEIN KINASE"/>
    <property type="match status" value="1"/>
</dbReference>
<dbReference type="InterPro" id="IPR050445">
    <property type="entry name" value="Bact_polysacc_biosynth/exp"/>
</dbReference>
<evidence type="ECO:0000256" key="6">
    <source>
        <dbReference type="ARBA" id="ARBA00022692"/>
    </source>
</evidence>
<comment type="subcellular location">
    <subcellularLocation>
        <location evidence="1">Cell membrane</location>
        <topology evidence="1">Multi-pass membrane protein</topology>
    </subcellularLocation>
</comment>
<evidence type="ECO:0000256" key="7">
    <source>
        <dbReference type="ARBA" id="ARBA00022903"/>
    </source>
</evidence>
<feature type="domain" description="Polysaccharide chain length determinant N-terminal" evidence="13">
    <location>
        <begin position="5"/>
        <end position="95"/>
    </location>
</feature>
<evidence type="ECO:0000256" key="2">
    <source>
        <dbReference type="ARBA" id="ARBA00005132"/>
    </source>
</evidence>
<evidence type="ECO:0000256" key="5">
    <source>
        <dbReference type="ARBA" id="ARBA00022475"/>
    </source>
</evidence>
<evidence type="ECO:0000256" key="11">
    <source>
        <dbReference type="ARBA" id="ARBA00045736"/>
    </source>
</evidence>
<keyword evidence="6 12" id="KW-0812">Transmembrane</keyword>
<keyword evidence="8 12" id="KW-1133">Transmembrane helix</keyword>
<evidence type="ECO:0000259" key="13">
    <source>
        <dbReference type="Pfam" id="PF02706"/>
    </source>
</evidence>
<keyword evidence="9 12" id="KW-0472">Membrane</keyword>
<evidence type="ECO:0000256" key="4">
    <source>
        <dbReference type="ARBA" id="ARBA00020739"/>
    </source>
</evidence>
<proteinExistence type="inferred from homology"/>
<comment type="caution">
    <text evidence="14">The sequence shown here is derived from an EMBL/GenBank/DDBJ whole genome shotgun (WGS) entry which is preliminary data.</text>
</comment>
<keyword evidence="7" id="KW-0972">Capsule biogenesis/degradation</keyword>
<evidence type="ECO:0000256" key="12">
    <source>
        <dbReference type="SAM" id="Phobius"/>
    </source>
</evidence>
<dbReference type="EMBL" id="CAKKNT010000025">
    <property type="protein sequence ID" value="CAH0419124.1"/>
    <property type="molecule type" value="Genomic_DNA"/>
</dbReference>
<evidence type="ECO:0000256" key="8">
    <source>
        <dbReference type="ARBA" id="ARBA00022989"/>
    </source>
</evidence>
<keyword evidence="10" id="KW-0270">Exopolysaccharide synthesis</keyword>
<reference evidence="14 15" key="1">
    <citation type="submission" date="2021-11" db="EMBL/GenBank/DDBJ databases">
        <authorList>
            <person name="Depoorter E."/>
        </authorList>
    </citation>
    <scope>NUCLEOTIDE SEQUENCE [LARGE SCALE GENOMIC DNA]</scope>
    <source>
        <strain evidence="14 15">LMG 24286</strain>
    </source>
</reference>
<keyword evidence="5" id="KW-1003">Cell membrane</keyword>
<dbReference type="PANTHER" id="PTHR32309:SF13">
    <property type="entry name" value="FERRIC ENTEROBACTIN TRANSPORT PROTEIN FEPE"/>
    <property type="match status" value="1"/>
</dbReference>
<organism evidence="14 15">
    <name type="scientific">Periweissella ghanensis</name>
    <dbReference type="NCBI Taxonomy" id="467997"/>
    <lineage>
        <taxon>Bacteria</taxon>
        <taxon>Bacillati</taxon>
        <taxon>Bacillota</taxon>
        <taxon>Bacilli</taxon>
        <taxon>Lactobacillales</taxon>
        <taxon>Lactobacillaceae</taxon>
        <taxon>Periweissella</taxon>
    </lineage>
</organism>
<comment type="similarity">
    <text evidence="3">Belongs to the CpsC/CapA family.</text>
</comment>
<evidence type="ECO:0000256" key="3">
    <source>
        <dbReference type="ARBA" id="ARBA00006683"/>
    </source>
</evidence>
<dbReference type="RefSeq" id="WP_230099172.1">
    <property type="nucleotide sequence ID" value="NZ_CAKKNT010000025.1"/>
</dbReference>
<protein>
    <recommendedName>
        <fullName evidence="4">Capsular polysaccharide biosynthesis protein CpsC</fullName>
    </recommendedName>
</protein>
<evidence type="ECO:0000256" key="1">
    <source>
        <dbReference type="ARBA" id="ARBA00004651"/>
    </source>
</evidence>
<dbReference type="Proteomes" id="UP000789719">
    <property type="component" value="Unassembled WGS sequence"/>
</dbReference>